<reference evidence="1" key="1">
    <citation type="submission" date="2024-09" db="EMBL/GenBank/DDBJ databases">
        <title>Draft Genome Sequences of Neofusicoccum parvum.</title>
        <authorList>
            <person name="Ashida A."/>
            <person name="Camagna M."/>
            <person name="Tanaka A."/>
            <person name="Takemoto D."/>
        </authorList>
    </citation>
    <scope>NUCLEOTIDE SEQUENCE</scope>
    <source>
        <strain evidence="1">PPO83</strain>
    </source>
</reference>
<sequence>MHGLLAVSALHLAHLHPPQHHHYTHLSTVHQTLALDLFSPTLTGPDPTTPSSLLLGTLIFLLNISPLAPTPPSLPSLTHAFALLRGPRTLLTATPSAWHAAQSGPLAPLFLAAPPLAAPAGPFVARLDALFGACRGIVGAPACIDVRAAVMLAVEALRHTYAVLAALRAEGGGAAGVERVWTWVAVVPEGFLGMVAEGCPVALVVLAYFAVLVRGFEGDAAAWYLRGWSEGVMGVVERGVEGSGWEGWVEWAARCVREGVDVMEMEEGG</sequence>
<name>A0ACB5SB92_9PEZI</name>
<protein>
    <submittedName>
        <fullName evidence="1">C6 zinc finger domain-containing protein</fullName>
    </submittedName>
</protein>
<evidence type="ECO:0000313" key="2">
    <source>
        <dbReference type="Proteomes" id="UP001165186"/>
    </source>
</evidence>
<dbReference type="EMBL" id="BSXG01000238">
    <property type="protein sequence ID" value="GME33645.1"/>
    <property type="molecule type" value="Genomic_DNA"/>
</dbReference>
<comment type="caution">
    <text evidence="1">The sequence shown here is derived from an EMBL/GenBank/DDBJ whole genome shotgun (WGS) entry which is preliminary data.</text>
</comment>
<accession>A0ACB5SB92</accession>
<gene>
    <name evidence="1" type="primary">g3357</name>
    <name evidence="1" type="ORF">NpPPO83_00003357</name>
</gene>
<evidence type="ECO:0000313" key="1">
    <source>
        <dbReference type="EMBL" id="GME33645.1"/>
    </source>
</evidence>
<proteinExistence type="predicted"/>
<organism evidence="1 2">
    <name type="scientific">Neofusicoccum parvum</name>
    <dbReference type="NCBI Taxonomy" id="310453"/>
    <lineage>
        <taxon>Eukaryota</taxon>
        <taxon>Fungi</taxon>
        <taxon>Dikarya</taxon>
        <taxon>Ascomycota</taxon>
        <taxon>Pezizomycotina</taxon>
        <taxon>Dothideomycetes</taxon>
        <taxon>Dothideomycetes incertae sedis</taxon>
        <taxon>Botryosphaeriales</taxon>
        <taxon>Botryosphaeriaceae</taxon>
        <taxon>Neofusicoccum</taxon>
    </lineage>
</organism>
<keyword evidence="2" id="KW-1185">Reference proteome</keyword>
<dbReference type="Proteomes" id="UP001165186">
    <property type="component" value="Unassembled WGS sequence"/>
</dbReference>